<dbReference type="AlphaFoldDB" id="A0AAV7NHK4"/>
<protein>
    <submittedName>
        <fullName evidence="1">Uncharacterized protein</fullName>
    </submittedName>
</protein>
<gene>
    <name evidence="1" type="ORF">NDU88_002812</name>
</gene>
<proteinExistence type="predicted"/>
<name>A0AAV7NHK4_PLEWA</name>
<sequence length="73" mass="8544">MVSLLVADPDYNKLHEELTVVNDLYFNIGDEWEFREWYHHLFSAVIRATPPALFSIIHSCASLCLYRGRISRC</sequence>
<dbReference type="EMBL" id="JANPWB010000012">
    <property type="protein sequence ID" value="KAJ1114577.1"/>
    <property type="molecule type" value="Genomic_DNA"/>
</dbReference>
<reference evidence="1" key="1">
    <citation type="journal article" date="2022" name="bioRxiv">
        <title>Sequencing and chromosome-scale assembly of the giantPleurodeles waltlgenome.</title>
        <authorList>
            <person name="Brown T."/>
            <person name="Elewa A."/>
            <person name="Iarovenko S."/>
            <person name="Subramanian E."/>
            <person name="Araus A.J."/>
            <person name="Petzold A."/>
            <person name="Susuki M."/>
            <person name="Suzuki K.-i.T."/>
            <person name="Hayashi T."/>
            <person name="Toyoda A."/>
            <person name="Oliveira C."/>
            <person name="Osipova E."/>
            <person name="Leigh N.D."/>
            <person name="Simon A."/>
            <person name="Yun M.H."/>
        </authorList>
    </citation>
    <scope>NUCLEOTIDE SEQUENCE</scope>
    <source>
        <strain evidence="1">20211129_DDA</strain>
        <tissue evidence="1">Liver</tissue>
    </source>
</reference>
<accession>A0AAV7NHK4</accession>
<evidence type="ECO:0000313" key="1">
    <source>
        <dbReference type="EMBL" id="KAJ1114577.1"/>
    </source>
</evidence>
<evidence type="ECO:0000313" key="2">
    <source>
        <dbReference type="Proteomes" id="UP001066276"/>
    </source>
</evidence>
<comment type="caution">
    <text evidence="1">The sequence shown here is derived from an EMBL/GenBank/DDBJ whole genome shotgun (WGS) entry which is preliminary data.</text>
</comment>
<dbReference type="Proteomes" id="UP001066276">
    <property type="component" value="Chromosome 8"/>
</dbReference>
<organism evidence="1 2">
    <name type="scientific">Pleurodeles waltl</name>
    <name type="common">Iberian ribbed newt</name>
    <dbReference type="NCBI Taxonomy" id="8319"/>
    <lineage>
        <taxon>Eukaryota</taxon>
        <taxon>Metazoa</taxon>
        <taxon>Chordata</taxon>
        <taxon>Craniata</taxon>
        <taxon>Vertebrata</taxon>
        <taxon>Euteleostomi</taxon>
        <taxon>Amphibia</taxon>
        <taxon>Batrachia</taxon>
        <taxon>Caudata</taxon>
        <taxon>Salamandroidea</taxon>
        <taxon>Salamandridae</taxon>
        <taxon>Pleurodelinae</taxon>
        <taxon>Pleurodeles</taxon>
    </lineage>
</organism>
<keyword evidence="2" id="KW-1185">Reference proteome</keyword>